<keyword evidence="11" id="KW-0472">Membrane</keyword>
<sequence length="397" mass="44566">MGHNFLLVTKSFQILLLYFSIANLLDLAYGDPPYRLCSNKSNYTDNSPFQNNLETLMASLSSNASVSKIFNTSTGIDPDRVYAQYMCLNYVKNESCRTCVAAASQDIRQLCPGDKEAVVWGELCQLRYSNQRFLGHLDVSGNIPQQNPKNISNPERKKENTSQDDKFHPGKRAQLSWRSRIHIINGIAKGTLYLHEDSRLRIIHRDLKASNILLDSNMNPKISDFGMARIMEANEGEANTVRIVGTYGYMAPEYAMEGLYSTKSDVFSFGVILLEIITGRKNYGFHKSKRAPSLLAYAWELWNNGKELEMIDPVLADSCCSDEFSRCLHIGLLCVQEDASERPAMSSVVLMLKSDNSIDLPQPQRPAIFAGRFTNHHEAKANDCSVNGLTVSDILPR</sequence>
<protein>
    <recommendedName>
        <fullName evidence="20">Cysteine-rich receptor-like protein kinase 10</fullName>
    </recommendedName>
</protein>
<dbReference type="Pfam" id="PF01657">
    <property type="entry name" value="Stress-antifung"/>
    <property type="match status" value="1"/>
</dbReference>
<dbReference type="InterPro" id="IPR002902">
    <property type="entry name" value="GNK2"/>
</dbReference>
<accession>A0A8X7XT58</accession>
<evidence type="ECO:0000256" key="5">
    <source>
        <dbReference type="ARBA" id="ARBA00022729"/>
    </source>
</evidence>
<evidence type="ECO:0000256" key="14">
    <source>
        <dbReference type="SAM" id="MobiDB-lite"/>
    </source>
</evidence>
<keyword evidence="3" id="KW-0808">Transferase</keyword>
<dbReference type="AlphaFoldDB" id="A0A8X7XT58"/>
<keyword evidence="4" id="KW-0812">Transmembrane</keyword>
<evidence type="ECO:0000256" key="11">
    <source>
        <dbReference type="ARBA" id="ARBA00023136"/>
    </source>
</evidence>
<dbReference type="SUPFAM" id="SSF56112">
    <property type="entry name" value="Protein kinase-like (PK-like)"/>
    <property type="match status" value="1"/>
</dbReference>
<proteinExistence type="predicted"/>
<evidence type="ECO:0000259" key="16">
    <source>
        <dbReference type="PROSITE" id="PS50011"/>
    </source>
</evidence>
<dbReference type="InterPro" id="IPR038408">
    <property type="entry name" value="GNK2_sf"/>
</dbReference>
<feature type="domain" description="Gnk2-homologous" evidence="17">
    <location>
        <begin position="31"/>
        <end position="133"/>
    </location>
</feature>
<dbReference type="PROSITE" id="PS50011">
    <property type="entry name" value="PROTEIN_KINASE_DOM"/>
    <property type="match status" value="1"/>
</dbReference>
<evidence type="ECO:0000256" key="9">
    <source>
        <dbReference type="ARBA" id="ARBA00022840"/>
    </source>
</evidence>
<comment type="caution">
    <text evidence="18">The sequence shown here is derived from an EMBL/GenBank/DDBJ whole genome shotgun (WGS) entry which is preliminary data.</text>
</comment>
<keyword evidence="10" id="KW-1133">Transmembrane helix</keyword>
<keyword evidence="7" id="KW-0547">Nucleotide-binding</keyword>
<evidence type="ECO:0000256" key="6">
    <source>
        <dbReference type="ARBA" id="ARBA00022737"/>
    </source>
</evidence>
<dbReference type="Proteomes" id="UP000886885">
    <property type="component" value="Unassembled WGS sequence"/>
</dbReference>
<dbReference type="Gene3D" id="1.10.510.10">
    <property type="entry name" value="Transferase(Phosphotransferase) domain 1"/>
    <property type="match status" value="1"/>
</dbReference>
<feature type="domain" description="Protein kinase" evidence="16">
    <location>
        <begin position="1"/>
        <end position="358"/>
    </location>
</feature>
<comment type="subcellular location">
    <subcellularLocation>
        <location evidence="1">Membrane</location>
        <topology evidence="1">Single-pass membrane protein</topology>
    </subcellularLocation>
</comment>
<keyword evidence="13" id="KW-0325">Glycoprotein</keyword>
<dbReference type="PROSITE" id="PS00108">
    <property type="entry name" value="PROTEIN_KINASE_ST"/>
    <property type="match status" value="1"/>
</dbReference>
<evidence type="ECO:0000259" key="17">
    <source>
        <dbReference type="PROSITE" id="PS51473"/>
    </source>
</evidence>
<feature type="compositionally biased region" description="Basic and acidic residues" evidence="14">
    <location>
        <begin position="154"/>
        <end position="168"/>
    </location>
</feature>
<dbReference type="Pfam" id="PF07714">
    <property type="entry name" value="PK_Tyr_Ser-Thr"/>
    <property type="match status" value="1"/>
</dbReference>
<evidence type="ECO:0000256" key="12">
    <source>
        <dbReference type="ARBA" id="ARBA00023170"/>
    </source>
</evidence>
<dbReference type="InterPro" id="IPR011009">
    <property type="entry name" value="Kinase-like_dom_sf"/>
</dbReference>
<dbReference type="PANTHER" id="PTHR27002:SF679">
    <property type="entry name" value="CYSTEINE-RICH RECEPTOR-LIKE PROTEIN KINASE 10 ISOFORM X1"/>
    <property type="match status" value="1"/>
</dbReference>
<keyword evidence="12" id="KW-0675">Receptor</keyword>
<dbReference type="InterPro" id="IPR000719">
    <property type="entry name" value="Prot_kinase_dom"/>
</dbReference>
<feature type="signal peptide" evidence="15">
    <location>
        <begin position="1"/>
        <end position="30"/>
    </location>
</feature>
<dbReference type="GO" id="GO:0005886">
    <property type="term" value="C:plasma membrane"/>
    <property type="evidence" value="ECO:0007669"/>
    <property type="project" value="TreeGrafter"/>
</dbReference>
<keyword evidence="8" id="KW-0418">Kinase</keyword>
<dbReference type="FunFam" id="3.30.430.20:FF:000003">
    <property type="entry name" value="Cysteine-rich RLK (RECEPTOR-like protein kinase) 10"/>
    <property type="match status" value="1"/>
</dbReference>
<evidence type="ECO:0000313" key="18">
    <source>
        <dbReference type="EMBL" id="KAG6736557.1"/>
    </source>
</evidence>
<evidence type="ECO:0000256" key="15">
    <source>
        <dbReference type="SAM" id="SignalP"/>
    </source>
</evidence>
<evidence type="ECO:0000256" key="3">
    <source>
        <dbReference type="ARBA" id="ARBA00022679"/>
    </source>
</evidence>
<dbReference type="GO" id="GO:0005524">
    <property type="term" value="F:ATP binding"/>
    <property type="evidence" value="ECO:0007669"/>
    <property type="project" value="UniProtKB-KW"/>
</dbReference>
<gene>
    <name evidence="18" type="ORF">POTOM_060576</name>
</gene>
<evidence type="ECO:0000256" key="8">
    <source>
        <dbReference type="ARBA" id="ARBA00022777"/>
    </source>
</evidence>
<dbReference type="InterPro" id="IPR008271">
    <property type="entry name" value="Ser/Thr_kinase_AS"/>
</dbReference>
<evidence type="ECO:0000256" key="2">
    <source>
        <dbReference type="ARBA" id="ARBA00022527"/>
    </source>
</evidence>
<dbReference type="InterPro" id="IPR001245">
    <property type="entry name" value="Ser-Thr/Tyr_kinase_cat_dom"/>
</dbReference>
<organism evidence="18 19">
    <name type="scientific">Populus tomentosa</name>
    <name type="common">Chinese white poplar</name>
    <dbReference type="NCBI Taxonomy" id="118781"/>
    <lineage>
        <taxon>Eukaryota</taxon>
        <taxon>Viridiplantae</taxon>
        <taxon>Streptophyta</taxon>
        <taxon>Embryophyta</taxon>
        <taxon>Tracheophyta</taxon>
        <taxon>Spermatophyta</taxon>
        <taxon>Magnoliopsida</taxon>
        <taxon>eudicotyledons</taxon>
        <taxon>Gunneridae</taxon>
        <taxon>Pentapetalae</taxon>
        <taxon>rosids</taxon>
        <taxon>fabids</taxon>
        <taxon>Malpighiales</taxon>
        <taxon>Salicaceae</taxon>
        <taxon>Saliceae</taxon>
        <taxon>Populus</taxon>
    </lineage>
</organism>
<evidence type="ECO:0000256" key="7">
    <source>
        <dbReference type="ARBA" id="ARBA00022741"/>
    </source>
</evidence>
<dbReference type="Gene3D" id="3.30.430.20">
    <property type="entry name" value="Gnk2 domain, C-X8-C-X2-C motif"/>
    <property type="match status" value="1"/>
</dbReference>
<keyword evidence="5 15" id="KW-0732">Signal</keyword>
<evidence type="ECO:0000256" key="1">
    <source>
        <dbReference type="ARBA" id="ARBA00004167"/>
    </source>
</evidence>
<evidence type="ECO:0008006" key="20">
    <source>
        <dbReference type="Google" id="ProtNLM"/>
    </source>
</evidence>
<dbReference type="OrthoDB" id="835046at2759"/>
<dbReference type="EMBL" id="JAAWWB010000783">
    <property type="protein sequence ID" value="KAG6736557.1"/>
    <property type="molecule type" value="Genomic_DNA"/>
</dbReference>
<keyword evidence="9" id="KW-0067">ATP-binding</keyword>
<dbReference type="FunFam" id="1.10.510.10:FF:000467">
    <property type="entry name" value="Liguleless narrow1"/>
    <property type="match status" value="1"/>
</dbReference>
<dbReference type="GO" id="GO:0004674">
    <property type="term" value="F:protein serine/threonine kinase activity"/>
    <property type="evidence" value="ECO:0007669"/>
    <property type="project" value="UniProtKB-KW"/>
</dbReference>
<keyword evidence="6" id="KW-0677">Repeat</keyword>
<keyword evidence="2" id="KW-0723">Serine/threonine-protein kinase</keyword>
<dbReference type="SMART" id="SM00220">
    <property type="entry name" value="S_TKc"/>
    <property type="match status" value="1"/>
</dbReference>
<evidence type="ECO:0000256" key="4">
    <source>
        <dbReference type="ARBA" id="ARBA00022692"/>
    </source>
</evidence>
<keyword evidence="19" id="KW-1185">Reference proteome</keyword>
<dbReference type="PANTHER" id="PTHR27002">
    <property type="entry name" value="RECEPTOR-LIKE SERINE/THREONINE-PROTEIN KINASE SD1-8"/>
    <property type="match status" value="1"/>
</dbReference>
<feature type="compositionally biased region" description="Polar residues" evidence="14">
    <location>
        <begin position="142"/>
        <end position="153"/>
    </location>
</feature>
<evidence type="ECO:0000256" key="10">
    <source>
        <dbReference type="ARBA" id="ARBA00022989"/>
    </source>
</evidence>
<reference evidence="18" key="1">
    <citation type="journal article" date="2020" name="bioRxiv">
        <title>Hybrid origin of Populus tomentosa Carr. identified through genome sequencing and phylogenomic analysis.</title>
        <authorList>
            <person name="An X."/>
            <person name="Gao K."/>
            <person name="Chen Z."/>
            <person name="Li J."/>
            <person name="Yang X."/>
            <person name="Yang X."/>
            <person name="Zhou J."/>
            <person name="Guo T."/>
            <person name="Zhao T."/>
            <person name="Huang S."/>
            <person name="Miao D."/>
            <person name="Khan W.U."/>
            <person name="Rao P."/>
            <person name="Ye M."/>
            <person name="Lei B."/>
            <person name="Liao W."/>
            <person name="Wang J."/>
            <person name="Ji L."/>
            <person name="Li Y."/>
            <person name="Guo B."/>
            <person name="Mustafa N.S."/>
            <person name="Li S."/>
            <person name="Yun Q."/>
            <person name="Keller S.R."/>
            <person name="Mao J."/>
            <person name="Zhang R."/>
            <person name="Strauss S.H."/>
        </authorList>
    </citation>
    <scope>NUCLEOTIDE SEQUENCE</scope>
    <source>
        <strain evidence="18">GM15</strain>
        <tissue evidence="18">Leaf</tissue>
    </source>
</reference>
<feature type="region of interest" description="Disordered" evidence="14">
    <location>
        <begin position="139"/>
        <end position="169"/>
    </location>
</feature>
<evidence type="ECO:0000313" key="19">
    <source>
        <dbReference type="Proteomes" id="UP000886885"/>
    </source>
</evidence>
<evidence type="ECO:0000256" key="13">
    <source>
        <dbReference type="ARBA" id="ARBA00023180"/>
    </source>
</evidence>
<feature type="chain" id="PRO_5036442387" description="Cysteine-rich receptor-like protein kinase 10" evidence="15">
    <location>
        <begin position="31"/>
        <end position="397"/>
    </location>
</feature>
<name>A0A8X7XT58_POPTO</name>
<dbReference type="PROSITE" id="PS51473">
    <property type="entry name" value="GNK2"/>
    <property type="match status" value="1"/>
</dbReference>
<dbReference type="CDD" id="cd23509">
    <property type="entry name" value="Gnk2-like"/>
    <property type="match status" value="1"/>
</dbReference>